<evidence type="ECO:0000313" key="2">
    <source>
        <dbReference type="Proteomes" id="UP001590950"/>
    </source>
</evidence>
<reference evidence="1 2" key="1">
    <citation type="submission" date="2024-09" db="EMBL/GenBank/DDBJ databases">
        <title>Rethinking Asexuality: The Enigmatic Case of Functional Sexual Genes in Lepraria (Stereocaulaceae).</title>
        <authorList>
            <person name="Doellman M."/>
            <person name="Sun Y."/>
            <person name="Barcenas-Pena A."/>
            <person name="Lumbsch H.T."/>
            <person name="Grewe F."/>
        </authorList>
    </citation>
    <scope>NUCLEOTIDE SEQUENCE [LARGE SCALE GENOMIC DNA]</scope>
    <source>
        <strain evidence="1 2">Mercado 3170</strain>
    </source>
</reference>
<proteinExistence type="predicted"/>
<gene>
    <name evidence="1" type="ORF">N7G274_003841</name>
</gene>
<dbReference type="EMBL" id="JBEFKJ010000011">
    <property type="protein sequence ID" value="KAL2043534.1"/>
    <property type="molecule type" value="Genomic_DNA"/>
</dbReference>
<accession>A0ABR4AFP9</accession>
<comment type="caution">
    <text evidence="1">The sequence shown here is derived from an EMBL/GenBank/DDBJ whole genome shotgun (WGS) entry which is preliminary data.</text>
</comment>
<dbReference type="Proteomes" id="UP001590950">
    <property type="component" value="Unassembled WGS sequence"/>
</dbReference>
<keyword evidence="2" id="KW-1185">Reference proteome</keyword>
<evidence type="ECO:0000313" key="1">
    <source>
        <dbReference type="EMBL" id="KAL2043534.1"/>
    </source>
</evidence>
<name>A0ABR4AFP9_9LECA</name>
<organism evidence="1 2">
    <name type="scientific">Stereocaulon virgatum</name>
    <dbReference type="NCBI Taxonomy" id="373712"/>
    <lineage>
        <taxon>Eukaryota</taxon>
        <taxon>Fungi</taxon>
        <taxon>Dikarya</taxon>
        <taxon>Ascomycota</taxon>
        <taxon>Pezizomycotina</taxon>
        <taxon>Lecanoromycetes</taxon>
        <taxon>OSLEUM clade</taxon>
        <taxon>Lecanoromycetidae</taxon>
        <taxon>Lecanorales</taxon>
        <taxon>Lecanorineae</taxon>
        <taxon>Stereocaulaceae</taxon>
        <taxon>Stereocaulon</taxon>
    </lineage>
</organism>
<protein>
    <submittedName>
        <fullName evidence="1">Uncharacterized protein</fullName>
    </submittedName>
</protein>
<sequence length="241" mass="27533">MELATAKWCTSSDCPIGHIQHNKGIYLHDDNPPPDDLQYPKFGQGNPPPSIWAARRRIIDDECTDDDLAVVAAFNYYHGHAQKIRVSKQYKRAGQGLKRQVSFDLGRNVAFEAPEFEELAVSTTRIRARGKRPILKLRLREQTDEERRIEKRRIEEEWLEAQGTEERMLEERVLGEQMLEEQRLQAQQADDRFDEQRGDPAMKLLSLDALRTIAVECGAVLDAMDVDEDVSDLELGSAISS</sequence>